<feature type="region of interest" description="Disordered" evidence="16">
    <location>
        <begin position="100"/>
        <end position="143"/>
    </location>
</feature>
<feature type="domain" description="Neurotransmitter-gated ion-channel ligand-binding" evidence="17">
    <location>
        <begin position="150"/>
        <end position="354"/>
    </location>
</feature>
<sequence>MAALSSCTSNMTRSMIAGVRQITTPWLGRPGGSPETCRVCVCVCVWPGAGEVGRAVDENPSCGPGVTQLGHVSLFSINIARPRSRSGRILVNLEGSGLDAQPAPLNITSTEQPRGYPSPHPSPPRDGAGAEGSAQLQDQEEPLVESSELRLMRHLVGQYDNSVRPVFDANDPVDIRLGLTLTQILDLDEKNQVLTTNVWLEAEWYDQRLNWSASDFGGVTSIRIPCHKLWLPDIVLYNSVDDYTSGYMPSLAMVYNSSRVFWGPVIRFRSSCQIDITFFPFDTQVCKLKMGSWAYTGLQVNVWNSSHTMDLSNLVDNGEWELLGVAVKRNVVFYSCCEEPFPDVTFSIQLRRRTKYYFMNIIIPCIILSFLCLGGFLLPPESGEKITLGLSVLLTITVFMLMVADKMPQTSESISVISIYLMVVLATSCLSVLSSVLVLSIHHQRGRPSRAPLWLRRLCFSLVARLLHLVQIRDTYATEFGQSKPTSHKKKTRFESSVDDKPCCYSNCRSPDRVGSRLETHFATGRCRIANSNPDGYIEMRSQIRHDCSGCGAAEGEAKFNTKEYNIVFSSNQCRNQTDQHKLSAASCQCYTSRVYVPPRDDINTGHNLSNTDTTQRPSAYSALRCVQQENAIFDFKSNSHQFSDGRGSASNLQPAHDPELACNTQSCAERDISSHVHFPSTVESAGGDPGSVCHHAREIRGKAGLKDADIEVGQSADNENSCASDGDESPSNNSSDSEENSTSQLETSPPAVAAEGYSTNSTGIHQQVTTCHAHLDRNDPPGRKRDATLPMSAPAPNLNQPSHNATYRTILRYLLSLVQIRQEQEVTEVKDEELYKEWHDLAFVLDRLLFYLFFFVTLGSTVGILEMRPESEPL</sequence>
<keyword evidence="8 15" id="KW-0472">Membrane</keyword>
<evidence type="ECO:0000256" key="1">
    <source>
        <dbReference type="ARBA" id="ARBA00009237"/>
    </source>
</evidence>
<keyword evidence="13 15" id="KW-0407">Ion channel</keyword>
<dbReference type="GO" id="GO:0004888">
    <property type="term" value="F:transmembrane signaling receptor activity"/>
    <property type="evidence" value="ECO:0007669"/>
    <property type="project" value="InterPro"/>
</dbReference>
<comment type="similarity">
    <text evidence="1">Belongs to the ligand-gated ion channel (TC 1.A.9) family. Acetylcholine receptor (TC 1.A.9.1) subfamily.</text>
</comment>
<organism evidence="19 20">
    <name type="scientific">Elysia crispata</name>
    <name type="common">lettuce slug</name>
    <dbReference type="NCBI Taxonomy" id="231223"/>
    <lineage>
        <taxon>Eukaryota</taxon>
        <taxon>Metazoa</taxon>
        <taxon>Spiralia</taxon>
        <taxon>Lophotrochozoa</taxon>
        <taxon>Mollusca</taxon>
        <taxon>Gastropoda</taxon>
        <taxon>Heterobranchia</taxon>
        <taxon>Euthyneura</taxon>
        <taxon>Panpulmonata</taxon>
        <taxon>Sacoglossa</taxon>
        <taxon>Placobranchoidea</taxon>
        <taxon>Plakobranchidae</taxon>
        <taxon>Elysia</taxon>
    </lineage>
</organism>
<dbReference type="PANTHER" id="PTHR18945">
    <property type="entry name" value="NEUROTRANSMITTER GATED ION CHANNEL"/>
    <property type="match status" value="1"/>
</dbReference>
<evidence type="ECO:0000256" key="8">
    <source>
        <dbReference type="ARBA" id="ARBA00023136"/>
    </source>
</evidence>
<evidence type="ECO:0000313" key="20">
    <source>
        <dbReference type="Proteomes" id="UP001283361"/>
    </source>
</evidence>
<keyword evidence="9" id="KW-1015">Disulfide bond</keyword>
<keyword evidence="2 15" id="KW-0813">Transport</keyword>
<keyword evidence="11" id="KW-0325">Glycoprotein</keyword>
<reference evidence="19" key="1">
    <citation type="journal article" date="2023" name="G3 (Bethesda)">
        <title>A reference genome for the long-term kleptoplast-retaining sea slug Elysia crispata morphotype clarki.</title>
        <authorList>
            <person name="Eastman K.E."/>
            <person name="Pendleton A.L."/>
            <person name="Shaikh M.A."/>
            <person name="Suttiyut T."/>
            <person name="Ogas R."/>
            <person name="Tomko P."/>
            <person name="Gavelis G."/>
            <person name="Widhalm J.R."/>
            <person name="Wisecaver J.H."/>
        </authorList>
    </citation>
    <scope>NUCLEOTIDE SEQUENCE</scope>
    <source>
        <strain evidence="19">ECLA1</strain>
    </source>
</reference>
<dbReference type="InterPro" id="IPR006029">
    <property type="entry name" value="Neurotrans-gated_channel_TM"/>
</dbReference>
<dbReference type="SUPFAM" id="SSF90112">
    <property type="entry name" value="Neurotransmitter-gated ion-channel transmembrane pore"/>
    <property type="match status" value="1"/>
</dbReference>
<name>A0AAE1D2S9_9GAST</name>
<evidence type="ECO:0000256" key="16">
    <source>
        <dbReference type="SAM" id="MobiDB-lite"/>
    </source>
</evidence>
<dbReference type="Proteomes" id="UP001283361">
    <property type="component" value="Unassembled WGS sequence"/>
</dbReference>
<keyword evidence="3" id="KW-1003">Cell membrane</keyword>
<evidence type="ECO:0000256" key="3">
    <source>
        <dbReference type="ARBA" id="ARBA00022475"/>
    </source>
</evidence>
<dbReference type="InterPro" id="IPR036719">
    <property type="entry name" value="Neuro-gated_channel_TM_sf"/>
</dbReference>
<dbReference type="Gene3D" id="1.20.58.390">
    <property type="entry name" value="Neurotransmitter-gated ion-channel transmembrane domain"/>
    <property type="match status" value="1"/>
</dbReference>
<evidence type="ECO:0000256" key="13">
    <source>
        <dbReference type="ARBA" id="ARBA00023303"/>
    </source>
</evidence>
<dbReference type="Gene3D" id="2.70.170.10">
    <property type="entry name" value="Neurotransmitter-gated ion-channel ligand-binding domain"/>
    <property type="match status" value="1"/>
</dbReference>
<evidence type="ECO:0000256" key="2">
    <source>
        <dbReference type="ARBA" id="ARBA00022448"/>
    </source>
</evidence>
<evidence type="ECO:0000259" key="18">
    <source>
        <dbReference type="Pfam" id="PF02932"/>
    </source>
</evidence>
<evidence type="ECO:0000256" key="12">
    <source>
        <dbReference type="ARBA" id="ARBA00023286"/>
    </source>
</evidence>
<dbReference type="Pfam" id="PF02932">
    <property type="entry name" value="Neur_chan_memb"/>
    <property type="match status" value="1"/>
</dbReference>
<evidence type="ECO:0000256" key="14">
    <source>
        <dbReference type="ARBA" id="ARBA00034099"/>
    </source>
</evidence>
<dbReference type="PROSITE" id="PS00236">
    <property type="entry name" value="NEUROTR_ION_CHANNEL"/>
    <property type="match status" value="1"/>
</dbReference>
<dbReference type="EMBL" id="JAWDGP010005682">
    <property type="protein sequence ID" value="KAK3754273.1"/>
    <property type="molecule type" value="Genomic_DNA"/>
</dbReference>
<evidence type="ECO:0000256" key="6">
    <source>
        <dbReference type="ARBA" id="ARBA00023018"/>
    </source>
</evidence>
<evidence type="ECO:0000256" key="5">
    <source>
        <dbReference type="ARBA" id="ARBA00022989"/>
    </source>
</evidence>
<evidence type="ECO:0000256" key="10">
    <source>
        <dbReference type="ARBA" id="ARBA00023170"/>
    </source>
</evidence>
<feature type="transmembrane region" description="Helical" evidence="15">
    <location>
        <begin position="849"/>
        <end position="866"/>
    </location>
</feature>
<feature type="compositionally biased region" description="Low complexity" evidence="16">
    <location>
        <begin position="730"/>
        <end position="744"/>
    </location>
</feature>
<keyword evidence="12" id="KW-1071">Ligand-gated ion channel</keyword>
<accession>A0AAE1D2S9</accession>
<dbReference type="NCBIfam" id="TIGR00860">
    <property type="entry name" value="LIC"/>
    <property type="match status" value="1"/>
</dbReference>
<keyword evidence="10" id="KW-0675">Receptor</keyword>
<dbReference type="InterPro" id="IPR002394">
    <property type="entry name" value="Nicotinic_acetylcholine_rcpt"/>
</dbReference>
<dbReference type="InterPro" id="IPR018000">
    <property type="entry name" value="Neurotransmitter_ion_chnl_CS"/>
</dbReference>
<evidence type="ECO:0000256" key="11">
    <source>
        <dbReference type="ARBA" id="ARBA00023180"/>
    </source>
</evidence>
<feature type="transmembrane region" description="Helical" evidence="15">
    <location>
        <begin position="416"/>
        <end position="441"/>
    </location>
</feature>
<dbReference type="PRINTS" id="PR00252">
    <property type="entry name" value="NRIONCHANNEL"/>
</dbReference>
<dbReference type="FunFam" id="2.70.170.10:FF:000016">
    <property type="entry name" value="Nicotinic acetylcholine receptor subunit"/>
    <property type="match status" value="1"/>
</dbReference>
<evidence type="ECO:0000256" key="7">
    <source>
        <dbReference type="ARBA" id="ARBA00023065"/>
    </source>
</evidence>
<feature type="region of interest" description="Disordered" evidence="16">
    <location>
        <begin position="771"/>
        <end position="803"/>
    </location>
</feature>
<dbReference type="InterPro" id="IPR038050">
    <property type="entry name" value="Neuro_actylchol_rec"/>
</dbReference>
<keyword evidence="4 15" id="KW-0812">Transmembrane</keyword>
<dbReference type="InterPro" id="IPR006202">
    <property type="entry name" value="Neur_chan_lig-bd"/>
</dbReference>
<keyword evidence="6" id="KW-0770">Synapse</keyword>
<dbReference type="SUPFAM" id="SSF63712">
    <property type="entry name" value="Nicotinic receptor ligand binding domain-like"/>
    <property type="match status" value="1"/>
</dbReference>
<comment type="subcellular location">
    <subcellularLocation>
        <location evidence="14">Synaptic cell membrane</location>
        <topology evidence="14">Multi-pass membrane protein</topology>
    </subcellularLocation>
</comment>
<dbReference type="GO" id="GO:0022848">
    <property type="term" value="F:acetylcholine-gated monoatomic cation-selective channel activity"/>
    <property type="evidence" value="ECO:0007669"/>
    <property type="project" value="InterPro"/>
</dbReference>
<feature type="region of interest" description="Disordered" evidence="16">
    <location>
        <begin position="716"/>
        <end position="758"/>
    </location>
</feature>
<gene>
    <name evidence="19" type="ORF">RRG08_050935</name>
</gene>
<comment type="caution">
    <text evidence="19">The sequence shown here is derived from an EMBL/GenBank/DDBJ whole genome shotgun (WGS) entry which is preliminary data.</text>
</comment>
<dbReference type="CDD" id="cd19051">
    <property type="entry name" value="LGIC_TM_cation"/>
    <property type="match status" value="1"/>
</dbReference>
<evidence type="ECO:0000259" key="17">
    <source>
        <dbReference type="Pfam" id="PF02931"/>
    </source>
</evidence>
<evidence type="ECO:0000256" key="9">
    <source>
        <dbReference type="ARBA" id="ARBA00023157"/>
    </source>
</evidence>
<evidence type="ECO:0000256" key="4">
    <source>
        <dbReference type="ARBA" id="ARBA00022692"/>
    </source>
</evidence>
<keyword evidence="5 15" id="KW-1133">Transmembrane helix</keyword>
<dbReference type="InterPro" id="IPR006201">
    <property type="entry name" value="Neur_channel"/>
</dbReference>
<feature type="compositionally biased region" description="Basic and acidic residues" evidence="16">
    <location>
        <begin position="774"/>
        <end position="788"/>
    </location>
</feature>
<dbReference type="Pfam" id="PF02931">
    <property type="entry name" value="Neur_chan_LBD"/>
    <property type="match status" value="1"/>
</dbReference>
<proteinExistence type="inferred from homology"/>
<dbReference type="AlphaFoldDB" id="A0AAE1D2S9"/>
<dbReference type="FunFam" id="1.20.58.390:FF:000043">
    <property type="entry name" value="AcetylCholine Receptor"/>
    <property type="match status" value="1"/>
</dbReference>
<keyword evidence="20" id="KW-1185">Reference proteome</keyword>
<evidence type="ECO:0000313" key="19">
    <source>
        <dbReference type="EMBL" id="KAK3754273.1"/>
    </source>
</evidence>
<evidence type="ECO:0000256" key="15">
    <source>
        <dbReference type="RuleBase" id="RU000687"/>
    </source>
</evidence>
<feature type="transmembrane region" description="Helical" evidence="15">
    <location>
        <begin position="386"/>
        <end position="404"/>
    </location>
</feature>
<dbReference type="CDD" id="cd18997">
    <property type="entry name" value="LGIC_ECD_nAChR"/>
    <property type="match status" value="1"/>
</dbReference>
<dbReference type="GO" id="GO:0045211">
    <property type="term" value="C:postsynaptic membrane"/>
    <property type="evidence" value="ECO:0007669"/>
    <property type="project" value="InterPro"/>
</dbReference>
<keyword evidence="7 15" id="KW-0406">Ion transport</keyword>
<protein>
    <submittedName>
        <fullName evidence="19">Uncharacterized protein</fullName>
    </submittedName>
</protein>
<feature type="domain" description="Neurotransmitter-gated ion-channel transmembrane" evidence="18">
    <location>
        <begin position="361"/>
        <end position="538"/>
    </location>
</feature>
<feature type="transmembrane region" description="Helical" evidence="15">
    <location>
        <begin position="356"/>
        <end position="379"/>
    </location>
</feature>
<dbReference type="InterPro" id="IPR036734">
    <property type="entry name" value="Neur_chan_lig-bd_sf"/>
</dbReference>
<dbReference type="PRINTS" id="PR00254">
    <property type="entry name" value="NICOTINICR"/>
</dbReference>